<protein>
    <submittedName>
        <fullName evidence="8">Divalent metal cation transporter MntH</fullName>
    </submittedName>
</protein>
<dbReference type="GO" id="GO:0034755">
    <property type="term" value="P:iron ion transmembrane transport"/>
    <property type="evidence" value="ECO:0007669"/>
    <property type="project" value="TreeGrafter"/>
</dbReference>
<comment type="subcellular location">
    <subcellularLocation>
        <location evidence="1">Membrane</location>
        <topology evidence="1">Multi-pass membrane protein</topology>
    </subcellularLocation>
</comment>
<feature type="transmembrane region" description="Helical" evidence="7">
    <location>
        <begin position="301"/>
        <end position="324"/>
    </location>
</feature>
<keyword evidence="5 7" id="KW-1133">Transmembrane helix</keyword>
<dbReference type="GO" id="GO:0015086">
    <property type="term" value="F:cadmium ion transmembrane transporter activity"/>
    <property type="evidence" value="ECO:0007669"/>
    <property type="project" value="TreeGrafter"/>
</dbReference>
<keyword evidence="3 7" id="KW-0812">Transmembrane</keyword>
<evidence type="ECO:0000313" key="8">
    <source>
        <dbReference type="EMBL" id="RUL77684.1"/>
    </source>
</evidence>
<feature type="transmembrane region" description="Helical" evidence="7">
    <location>
        <begin position="173"/>
        <end position="195"/>
    </location>
</feature>
<dbReference type="NCBIfam" id="NF037982">
    <property type="entry name" value="Nramp_1"/>
    <property type="match status" value="1"/>
</dbReference>
<dbReference type="GO" id="GO:0005384">
    <property type="term" value="F:manganese ion transmembrane transporter activity"/>
    <property type="evidence" value="ECO:0007669"/>
    <property type="project" value="TreeGrafter"/>
</dbReference>
<accession>A0A432M816</accession>
<dbReference type="PANTHER" id="PTHR11706">
    <property type="entry name" value="SOLUTE CARRIER PROTEIN FAMILY 11 MEMBER"/>
    <property type="match status" value="1"/>
</dbReference>
<dbReference type="OrthoDB" id="9787548at2"/>
<dbReference type="AlphaFoldDB" id="A0A432M816"/>
<evidence type="ECO:0000256" key="4">
    <source>
        <dbReference type="ARBA" id="ARBA00022847"/>
    </source>
</evidence>
<feature type="transmembrane region" description="Helical" evidence="7">
    <location>
        <begin position="215"/>
        <end position="238"/>
    </location>
</feature>
<dbReference type="Proteomes" id="UP000274358">
    <property type="component" value="Unassembled WGS sequence"/>
</dbReference>
<comment type="caution">
    <text evidence="8">The sequence shown here is derived from an EMBL/GenBank/DDBJ whole genome shotgun (WGS) entry which is preliminary data.</text>
</comment>
<organism evidence="8 9">
    <name type="scientific">Dyella choica</name>
    <dbReference type="NCBI Taxonomy" id="1927959"/>
    <lineage>
        <taxon>Bacteria</taxon>
        <taxon>Pseudomonadati</taxon>
        <taxon>Pseudomonadota</taxon>
        <taxon>Gammaproteobacteria</taxon>
        <taxon>Lysobacterales</taxon>
        <taxon>Rhodanobacteraceae</taxon>
        <taxon>Dyella</taxon>
    </lineage>
</organism>
<feature type="transmembrane region" description="Helical" evidence="7">
    <location>
        <begin position="129"/>
        <end position="161"/>
    </location>
</feature>
<keyword evidence="9" id="KW-1185">Reference proteome</keyword>
<dbReference type="PANTHER" id="PTHR11706:SF33">
    <property type="entry name" value="NATURAL RESISTANCE-ASSOCIATED MACROPHAGE PROTEIN 2"/>
    <property type="match status" value="1"/>
</dbReference>
<evidence type="ECO:0000313" key="9">
    <source>
        <dbReference type="Proteomes" id="UP000274358"/>
    </source>
</evidence>
<evidence type="ECO:0000256" key="1">
    <source>
        <dbReference type="ARBA" id="ARBA00004141"/>
    </source>
</evidence>
<feature type="transmembrane region" description="Helical" evidence="7">
    <location>
        <begin position="403"/>
        <end position="428"/>
    </location>
</feature>
<sequence>MNTLVLAHPLSSSERIVASVRTVLGERRGHWRAWLGLVGPGVVVSVAYMDPGNFVTNIQAGAQYSYSLLWVVILASAVAVLFQVLSAKLGIVTGHNLAELSRMHLPATLVLPMWLASEVAAMATDLAELLGGALGVSLLCHLPLMTSLVLTAAVTCAILLLGNRGFRPLELTIAALVGAIGMAYAAELLLSPVQWGGVFKGLATHELPDANALNLAVGIVGATVMPHTLYLHSGLTQARVPARTDAERTKLLTFSNREVGITLTLAGLVNAAMIVVAAGAFHDHHADVSELQDAYRALGPAVGAAAAGLFLVALISSGISSSVVGTMAGQVIVQGFVKFRMPLWLRRGITMLPSFVVVGSGMSPTKALLSSQVILSLTLPLPMLALVWLTRRRDVMGAHRNRISLQVIACLAVAAVLMLNATLLLQIFGVNVVH</sequence>
<evidence type="ECO:0000256" key="5">
    <source>
        <dbReference type="ARBA" id="ARBA00022989"/>
    </source>
</evidence>
<keyword evidence="6 7" id="KW-0472">Membrane</keyword>
<feature type="transmembrane region" description="Helical" evidence="7">
    <location>
        <begin position="259"/>
        <end position="281"/>
    </location>
</feature>
<dbReference type="RefSeq" id="WP_126684080.1">
    <property type="nucleotide sequence ID" value="NZ_RYYV01000004.1"/>
</dbReference>
<name>A0A432M816_9GAMM</name>
<dbReference type="InterPro" id="IPR001046">
    <property type="entry name" value="NRAMP_fam"/>
</dbReference>
<proteinExistence type="predicted"/>
<dbReference type="PRINTS" id="PR00447">
    <property type="entry name" value="NATRESASSCMP"/>
</dbReference>
<feature type="transmembrane region" description="Helical" evidence="7">
    <location>
        <begin position="68"/>
        <end position="91"/>
    </location>
</feature>
<feature type="transmembrane region" description="Helical" evidence="7">
    <location>
        <begin position="369"/>
        <end position="391"/>
    </location>
</feature>
<dbReference type="NCBIfam" id="TIGR01197">
    <property type="entry name" value="nramp"/>
    <property type="match status" value="1"/>
</dbReference>
<dbReference type="GO" id="GO:0005886">
    <property type="term" value="C:plasma membrane"/>
    <property type="evidence" value="ECO:0007669"/>
    <property type="project" value="TreeGrafter"/>
</dbReference>
<evidence type="ECO:0000256" key="2">
    <source>
        <dbReference type="ARBA" id="ARBA00022448"/>
    </source>
</evidence>
<feature type="transmembrane region" description="Helical" evidence="7">
    <location>
        <begin position="344"/>
        <end position="363"/>
    </location>
</feature>
<reference evidence="8 9" key="1">
    <citation type="submission" date="2018-12" db="EMBL/GenBank/DDBJ databases">
        <title>Dyella dinghuensis sp. nov. DHOA06 and Dyella choica sp. nov. 4M-K27, isolated from forest soil.</title>
        <authorList>
            <person name="Qiu L.-H."/>
            <person name="Gao Z.-H."/>
        </authorList>
    </citation>
    <scope>NUCLEOTIDE SEQUENCE [LARGE SCALE GENOMIC DNA]</scope>
    <source>
        <strain evidence="8 9">4M-K27</strain>
    </source>
</reference>
<dbReference type="EMBL" id="RYYV01000004">
    <property type="protein sequence ID" value="RUL77684.1"/>
    <property type="molecule type" value="Genomic_DNA"/>
</dbReference>
<evidence type="ECO:0000256" key="7">
    <source>
        <dbReference type="SAM" id="Phobius"/>
    </source>
</evidence>
<dbReference type="GO" id="GO:0015293">
    <property type="term" value="F:symporter activity"/>
    <property type="evidence" value="ECO:0007669"/>
    <property type="project" value="UniProtKB-KW"/>
</dbReference>
<keyword evidence="2" id="KW-0813">Transport</keyword>
<dbReference type="Pfam" id="PF01566">
    <property type="entry name" value="Nramp"/>
    <property type="match status" value="1"/>
</dbReference>
<keyword evidence="4" id="KW-0769">Symport</keyword>
<feature type="transmembrane region" description="Helical" evidence="7">
    <location>
        <begin position="31"/>
        <end position="48"/>
    </location>
</feature>
<evidence type="ECO:0000256" key="3">
    <source>
        <dbReference type="ARBA" id="ARBA00022692"/>
    </source>
</evidence>
<evidence type="ECO:0000256" key="6">
    <source>
        <dbReference type="ARBA" id="ARBA00023136"/>
    </source>
</evidence>
<dbReference type="NCBIfam" id="NF001923">
    <property type="entry name" value="PRK00701.1"/>
    <property type="match status" value="1"/>
</dbReference>
<gene>
    <name evidence="8" type="primary">mntH</name>
    <name evidence="8" type="ORF">EKH80_07385</name>
</gene>